<dbReference type="AlphaFoldDB" id="Q7UX95"/>
<dbReference type="GO" id="GO:0004065">
    <property type="term" value="F:arylsulfatase activity"/>
    <property type="evidence" value="ECO:0000318"/>
    <property type="project" value="GO_Central"/>
</dbReference>
<dbReference type="Pfam" id="PF00884">
    <property type="entry name" value="Sulfatase"/>
    <property type="match status" value="1"/>
</dbReference>
<reference evidence="6 7" key="1">
    <citation type="journal article" date="2003" name="Proc. Natl. Acad. Sci. U.S.A.">
        <title>Complete genome sequence of the marine planctomycete Pirellula sp. strain 1.</title>
        <authorList>
            <person name="Gloeckner F.O."/>
            <person name="Kube M."/>
            <person name="Bauer M."/>
            <person name="Teeling H."/>
            <person name="Lombardot T."/>
            <person name="Ludwig W."/>
            <person name="Gade D."/>
            <person name="Beck A."/>
            <person name="Borzym K."/>
            <person name="Heitmann K."/>
            <person name="Rabus R."/>
            <person name="Schlesner H."/>
            <person name="Amann R."/>
            <person name="Reinhardt R."/>
        </authorList>
    </citation>
    <scope>NUCLEOTIDE SEQUENCE [LARGE SCALE GENOMIC DNA]</scope>
    <source>
        <strain evidence="7">DSM 10527 / NCIMB 13988 / SH1</strain>
    </source>
</reference>
<dbReference type="Gene3D" id="3.30.1120.10">
    <property type="match status" value="1"/>
</dbReference>
<dbReference type="SUPFAM" id="SSF53649">
    <property type="entry name" value="Alkaline phosphatase-like"/>
    <property type="match status" value="1"/>
</dbReference>
<gene>
    <name evidence="6" type="primary">atsA</name>
    <name evidence="6" type="ordered locus">RB1477</name>
</gene>
<dbReference type="PANTHER" id="PTHR42693:SF53">
    <property type="entry name" value="ENDO-4-O-SULFATASE"/>
    <property type="match status" value="1"/>
</dbReference>
<evidence type="ECO:0000256" key="4">
    <source>
        <dbReference type="ARBA" id="ARBA00022837"/>
    </source>
</evidence>
<dbReference type="InParanoid" id="Q7UX95"/>
<evidence type="ECO:0000313" key="6">
    <source>
        <dbReference type="EMBL" id="CAD72113.1"/>
    </source>
</evidence>
<dbReference type="OrthoDB" id="9783154at2"/>
<evidence type="ECO:0000256" key="1">
    <source>
        <dbReference type="ARBA" id="ARBA00008779"/>
    </source>
</evidence>
<dbReference type="STRING" id="243090.RB1477"/>
<dbReference type="Gene3D" id="3.40.720.10">
    <property type="entry name" value="Alkaline Phosphatase, subunit A"/>
    <property type="match status" value="1"/>
</dbReference>
<accession>Q7UX95</accession>
<dbReference type="HOGENOM" id="CLU_006332_10_4_0"/>
<dbReference type="EMBL" id="BX294135">
    <property type="protein sequence ID" value="CAD72113.1"/>
    <property type="molecule type" value="Genomic_DNA"/>
</dbReference>
<keyword evidence="3 6" id="KW-0378">Hydrolase</keyword>
<dbReference type="EnsemblBacteria" id="CAD72113">
    <property type="protein sequence ID" value="CAD72113"/>
    <property type="gene ID" value="RB1477"/>
</dbReference>
<dbReference type="PROSITE" id="PS00523">
    <property type="entry name" value="SULFATASE_1"/>
    <property type="match status" value="1"/>
</dbReference>
<dbReference type="Proteomes" id="UP000001025">
    <property type="component" value="Chromosome"/>
</dbReference>
<dbReference type="InterPro" id="IPR050738">
    <property type="entry name" value="Sulfatase"/>
</dbReference>
<dbReference type="InterPro" id="IPR024607">
    <property type="entry name" value="Sulfatase_CS"/>
</dbReference>
<dbReference type="FunFam" id="3.40.720.10:FF:000106">
    <property type="entry name" value="Arylsulfatase"/>
    <property type="match status" value="1"/>
</dbReference>
<evidence type="ECO:0000256" key="2">
    <source>
        <dbReference type="ARBA" id="ARBA00022723"/>
    </source>
</evidence>
<evidence type="ECO:0000313" key="7">
    <source>
        <dbReference type="Proteomes" id="UP000001025"/>
    </source>
</evidence>
<dbReference type="PATRIC" id="fig|243090.15.peg.688"/>
<feature type="domain" description="Sulfatase N-terminal" evidence="5">
    <location>
        <begin position="74"/>
        <end position="424"/>
    </location>
</feature>
<dbReference type="PANTHER" id="PTHR42693">
    <property type="entry name" value="ARYLSULFATASE FAMILY MEMBER"/>
    <property type="match status" value="1"/>
</dbReference>
<comment type="similarity">
    <text evidence="1">Belongs to the sulfatase family.</text>
</comment>
<evidence type="ECO:0000256" key="3">
    <source>
        <dbReference type="ARBA" id="ARBA00022801"/>
    </source>
</evidence>
<dbReference type="KEGG" id="rba:RB1477"/>
<dbReference type="eggNOG" id="COG3119">
    <property type="taxonomic scope" value="Bacteria"/>
</dbReference>
<protein>
    <submittedName>
        <fullName evidence="6">Arylsulfatase</fullName>
        <ecNumber evidence="6">3.1.6.1</ecNumber>
    </submittedName>
</protein>
<keyword evidence="2" id="KW-0479">Metal-binding</keyword>
<dbReference type="GO" id="GO:0046872">
    <property type="term" value="F:metal ion binding"/>
    <property type="evidence" value="ECO:0007669"/>
    <property type="project" value="UniProtKB-KW"/>
</dbReference>
<dbReference type="InterPro" id="IPR000917">
    <property type="entry name" value="Sulfatase_N"/>
</dbReference>
<keyword evidence="4" id="KW-0106">Calcium</keyword>
<dbReference type="InterPro" id="IPR017850">
    <property type="entry name" value="Alkaline_phosphatase_core_sf"/>
</dbReference>
<dbReference type="EC" id="3.1.6.1" evidence="6"/>
<evidence type="ECO:0000259" key="5">
    <source>
        <dbReference type="Pfam" id="PF00884"/>
    </source>
</evidence>
<proteinExistence type="inferred from homology"/>
<name>Q7UX95_RHOBA</name>
<dbReference type="CDD" id="cd16145">
    <property type="entry name" value="ARS_like"/>
    <property type="match status" value="1"/>
</dbReference>
<organism evidence="6 7">
    <name type="scientific">Rhodopirellula baltica (strain DSM 10527 / NCIMB 13988 / SH1)</name>
    <dbReference type="NCBI Taxonomy" id="243090"/>
    <lineage>
        <taxon>Bacteria</taxon>
        <taxon>Pseudomonadati</taxon>
        <taxon>Planctomycetota</taxon>
        <taxon>Planctomycetia</taxon>
        <taxon>Pirellulales</taxon>
        <taxon>Pirellulaceae</taxon>
        <taxon>Rhodopirellula</taxon>
    </lineage>
</organism>
<keyword evidence="7" id="KW-1185">Reference proteome</keyword>
<sequence length="538" mass="59838">MQAGRRRQRFRDVIMNHESFYTLKHNMNQAVLMPSRKWVRWALLLVCVAGVPNLDSTTVSAEEPNAKDATVSRPNIVLIVADDLGYGELGCYGQTKIRTPRLDQLAAEGIKLTNFYSGNAVCAPSRCCLMTGKHPGHAHVRNNGDPKIDPAVREALKLEFPGQYPLPVDEVTIAEYLKSVGYRTGAFGKWGLGHFGTTGDPNEQGFDLFYGFNCQRHAHNHYPNFLWRNRVKEVQPGNDRTLHGETYSQDQFVNEACEFIRQSVAEDKTQPFFAYLPFAVPHLSIQVPEEEVDAYDGVIEEADYEHHGYLKHPRPRAGYAAMVTRMDEGVGQVVDLVDSLGLGENTLIMFTSDNGPTYDRLGGSDSDYFNSASGMKGLKGQLDEGGIRVPMIARQTGVVPAGRTSDWIGAWWDFLPTITDAAGVEVDASTTDGISFLPLLHGDDAAQQSHEFLYWEFPGYSGQQAIRMGNWKAIRKDLSKRLKKGQTEPPAFALYDLSKDLAESNDVSASHPDVMAKIEAIAKQQHVPSEQFPLRVLD</sequence>